<dbReference type="Proteomes" id="UP000256708">
    <property type="component" value="Unassembled WGS sequence"/>
</dbReference>
<dbReference type="Gene3D" id="2.60.120.10">
    <property type="entry name" value="Jelly Rolls"/>
    <property type="match status" value="1"/>
</dbReference>
<dbReference type="InterPro" id="IPR008894">
    <property type="entry name" value="QdtA_cupin_dom"/>
</dbReference>
<evidence type="ECO:0000313" key="3">
    <source>
        <dbReference type="Proteomes" id="UP000256708"/>
    </source>
</evidence>
<proteinExistence type="predicted"/>
<dbReference type="InterPro" id="IPR014710">
    <property type="entry name" value="RmlC-like_jellyroll"/>
</dbReference>
<name>A0A3D8LB57_9BACT</name>
<feature type="domain" description="Sugar 3,4-ketoisomerase QdtA cupin" evidence="1">
    <location>
        <begin position="7"/>
        <end position="131"/>
    </location>
</feature>
<evidence type="ECO:0000259" key="1">
    <source>
        <dbReference type="Pfam" id="PF05523"/>
    </source>
</evidence>
<comment type="caution">
    <text evidence="2">The sequence shown here is derived from an EMBL/GenBank/DDBJ whole genome shotgun (WGS) entry which is preliminary data.</text>
</comment>
<organism evidence="2 3">
    <name type="scientific">Pontibacter diazotrophicus</name>
    <dbReference type="NCBI Taxonomy" id="1400979"/>
    <lineage>
        <taxon>Bacteria</taxon>
        <taxon>Pseudomonadati</taxon>
        <taxon>Bacteroidota</taxon>
        <taxon>Cytophagia</taxon>
        <taxon>Cytophagales</taxon>
        <taxon>Hymenobacteraceae</taxon>
        <taxon>Pontibacter</taxon>
    </lineage>
</organism>
<dbReference type="SUPFAM" id="SSF51182">
    <property type="entry name" value="RmlC-like cupins"/>
    <property type="match status" value="1"/>
</dbReference>
<dbReference type="CDD" id="cd20292">
    <property type="entry name" value="cupin_QdtA-like"/>
    <property type="match status" value="1"/>
</dbReference>
<dbReference type="OrthoDB" id="9795513at2"/>
<reference evidence="3" key="1">
    <citation type="submission" date="2018-08" db="EMBL/GenBank/DDBJ databases">
        <authorList>
            <person name="Liu Z.-W."/>
            <person name="Du Z.-J."/>
        </authorList>
    </citation>
    <scope>NUCLEOTIDE SEQUENCE [LARGE SCALE GENOMIC DNA]</scope>
    <source>
        <strain evidence="3">H4X</strain>
    </source>
</reference>
<dbReference type="InterPro" id="IPR011051">
    <property type="entry name" value="RmlC_Cupin_sf"/>
</dbReference>
<dbReference type="EMBL" id="QRGR01000013">
    <property type="protein sequence ID" value="RDV14637.1"/>
    <property type="molecule type" value="Genomic_DNA"/>
</dbReference>
<dbReference type="Pfam" id="PF05523">
    <property type="entry name" value="FdtA"/>
    <property type="match status" value="1"/>
</dbReference>
<gene>
    <name evidence="2" type="ORF">DXT99_13280</name>
</gene>
<protein>
    <submittedName>
        <fullName evidence="2">WxcM-like domain-containing protein</fullName>
    </submittedName>
</protein>
<dbReference type="RefSeq" id="WP_115566048.1">
    <property type="nucleotide sequence ID" value="NZ_QRGR01000013.1"/>
</dbReference>
<evidence type="ECO:0000313" key="2">
    <source>
        <dbReference type="EMBL" id="RDV14637.1"/>
    </source>
</evidence>
<keyword evidence="3" id="KW-1185">Reference proteome</keyword>
<accession>A0A3D8LB57</accession>
<sequence length="137" mass="15397">MPANPFLLQFERIGSPETGYITTMQYADKVPFAIRRVFWTHGTPPEIVRGRHANKATEEVLIALAGHIKVKADTGQEVLEFELSDSLTGLYIPAMCWTEIHFSEGAVALCLTSTDYNAADYIHDYEHFKKLATHQAL</sequence>
<dbReference type="AlphaFoldDB" id="A0A3D8LB57"/>